<evidence type="ECO:0000313" key="3">
    <source>
        <dbReference type="EMBL" id="MFC3443743.1"/>
    </source>
</evidence>
<accession>A0ABV7NLY5</accession>
<dbReference type="Gene3D" id="3.40.50.1820">
    <property type="entry name" value="alpha/beta hydrolase"/>
    <property type="match status" value="1"/>
</dbReference>
<dbReference type="EMBL" id="JBHRVU010000005">
    <property type="protein sequence ID" value="MFC3443743.1"/>
    <property type="molecule type" value="Genomic_DNA"/>
</dbReference>
<keyword evidence="1 3" id="KW-0378">Hydrolase</keyword>
<dbReference type="InterPro" id="IPR050300">
    <property type="entry name" value="GDXG_lipolytic_enzyme"/>
</dbReference>
<dbReference type="Pfam" id="PF20434">
    <property type="entry name" value="BD-FAE"/>
    <property type="match status" value="1"/>
</dbReference>
<protein>
    <submittedName>
        <fullName evidence="3">Alpha/beta hydrolase</fullName>
    </submittedName>
</protein>
<evidence type="ECO:0000256" key="1">
    <source>
        <dbReference type="ARBA" id="ARBA00022801"/>
    </source>
</evidence>
<dbReference type="RefSeq" id="WP_380798605.1">
    <property type="nucleotide sequence ID" value="NZ_JBHRVU010000005.1"/>
</dbReference>
<dbReference type="PANTHER" id="PTHR48081:SF33">
    <property type="entry name" value="KYNURENINE FORMAMIDASE"/>
    <property type="match status" value="1"/>
</dbReference>
<comment type="caution">
    <text evidence="3">The sequence shown here is derived from an EMBL/GenBank/DDBJ whole genome shotgun (WGS) entry which is preliminary data.</text>
</comment>
<dbReference type="InterPro" id="IPR029058">
    <property type="entry name" value="AB_hydrolase_fold"/>
</dbReference>
<sequence>MNPIRQAIATLGTDLGPDVLGRCRALFQVEQAALLAQIPVSVADVAYGPHERHRLDLYQPQGKDRTPVLVFVHGGGFLKGDKGGDDAWPNANVGRMAAQAGFLGVVINYRLAPDHVWPAGSEDVAAVVDWLKAHAVEHGGDPDRIVLMGTSAGAVHVAGYLKLAGSEDIRAAILLSGLYGYAPLDQRDTLYYGDPALYADRMPLEAVAATELPLFLACAEFDPPRFQAEFLGLMQDRLARHDIMPRAFIHSGHNHYSMAMHLGTADQRLSQEICAFVRETTD</sequence>
<dbReference type="SUPFAM" id="SSF53474">
    <property type="entry name" value="alpha/beta-Hydrolases"/>
    <property type="match status" value="1"/>
</dbReference>
<gene>
    <name evidence="3" type="ORF">ACFOKF_21535</name>
</gene>
<proteinExistence type="predicted"/>
<feature type="domain" description="BD-FAE-like" evidence="2">
    <location>
        <begin position="55"/>
        <end position="158"/>
    </location>
</feature>
<dbReference type="InterPro" id="IPR049492">
    <property type="entry name" value="BD-FAE-like_dom"/>
</dbReference>
<evidence type="ECO:0000259" key="2">
    <source>
        <dbReference type="Pfam" id="PF20434"/>
    </source>
</evidence>
<reference evidence="4" key="1">
    <citation type="journal article" date="2019" name="Int. J. Syst. Evol. Microbiol.">
        <title>The Global Catalogue of Microorganisms (GCM) 10K type strain sequencing project: providing services to taxonomists for standard genome sequencing and annotation.</title>
        <authorList>
            <consortium name="The Broad Institute Genomics Platform"/>
            <consortium name="The Broad Institute Genome Sequencing Center for Infectious Disease"/>
            <person name="Wu L."/>
            <person name="Ma J."/>
        </authorList>
    </citation>
    <scope>NUCLEOTIDE SEQUENCE [LARGE SCALE GENOMIC DNA]</scope>
    <source>
        <strain evidence="4">CCM 7491</strain>
    </source>
</reference>
<keyword evidence="4" id="KW-1185">Reference proteome</keyword>
<dbReference type="Proteomes" id="UP001595681">
    <property type="component" value="Unassembled WGS sequence"/>
</dbReference>
<dbReference type="PANTHER" id="PTHR48081">
    <property type="entry name" value="AB HYDROLASE SUPERFAMILY PROTEIN C4A8.06C"/>
    <property type="match status" value="1"/>
</dbReference>
<name>A0ABV7NLY5_9SPHN</name>
<evidence type="ECO:0000313" key="4">
    <source>
        <dbReference type="Proteomes" id="UP001595681"/>
    </source>
</evidence>
<dbReference type="GO" id="GO:0016787">
    <property type="term" value="F:hydrolase activity"/>
    <property type="evidence" value="ECO:0007669"/>
    <property type="project" value="UniProtKB-KW"/>
</dbReference>
<organism evidence="3 4">
    <name type="scientific">Sphingobium rhizovicinum</name>
    <dbReference type="NCBI Taxonomy" id="432308"/>
    <lineage>
        <taxon>Bacteria</taxon>
        <taxon>Pseudomonadati</taxon>
        <taxon>Pseudomonadota</taxon>
        <taxon>Alphaproteobacteria</taxon>
        <taxon>Sphingomonadales</taxon>
        <taxon>Sphingomonadaceae</taxon>
        <taxon>Sphingobium</taxon>
    </lineage>
</organism>